<organism evidence="1 2">
    <name type="scientific">Panicum virgatum</name>
    <name type="common">Blackwell switchgrass</name>
    <dbReference type="NCBI Taxonomy" id="38727"/>
    <lineage>
        <taxon>Eukaryota</taxon>
        <taxon>Viridiplantae</taxon>
        <taxon>Streptophyta</taxon>
        <taxon>Embryophyta</taxon>
        <taxon>Tracheophyta</taxon>
        <taxon>Spermatophyta</taxon>
        <taxon>Magnoliopsida</taxon>
        <taxon>Liliopsida</taxon>
        <taxon>Poales</taxon>
        <taxon>Poaceae</taxon>
        <taxon>PACMAD clade</taxon>
        <taxon>Panicoideae</taxon>
        <taxon>Panicodae</taxon>
        <taxon>Paniceae</taxon>
        <taxon>Panicinae</taxon>
        <taxon>Panicum</taxon>
        <taxon>Panicum sect. Hiantes</taxon>
    </lineage>
</organism>
<reference evidence="1" key="1">
    <citation type="submission" date="2020-05" db="EMBL/GenBank/DDBJ databases">
        <title>WGS assembly of Panicum virgatum.</title>
        <authorList>
            <person name="Lovell J.T."/>
            <person name="Jenkins J."/>
            <person name="Shu S."/>
            <person name="Juenger T.E."/>
            <person name="Schmutz J."/>
        </authorList>
    </citation>
    <scope>NUCLEOTIDE SEQUENCE</scope>
    <source>
        <strain evidence="1">AP13</strain>
    </source>
</reference>
<name>A0A8T0P0L7_PANVG</name>
<evidence type="ECO:0000313" key="2">
    <source>
        <dbReference type="Proteomes" id="UP000823388"/>
    </source>
</evidence>
<dbReference type="Proteomes" id="UP000823388">
    <property type="component" value="Chromosome 9K"/>
</dbReference>
<proteinExistence type="predicted"/>
<gene>
    <name evidence="1" type="ORF">PVAP13_9KG489900</name>
</gene>
<sequence length="110" mass="12116">MDSTSIEAICFSLSVPAGGGRCCRGLFPPSQRHSFPADAGCSHGPPLFILLVLIPKPAAVVRVTRLRQHVVIRQVLSVCGEVHLDFVRFEPFLCERCRVERASLSIGHRH</sequence>
<comment type="caution">
    <text evidence="1">The sequence shown here is derived from an EMBL/GenBank/DDBJ whole genome shotgun (WGS) entry which is preliminary data.</text>
</comment>
<dbReference type="AlphaFoldDB" id="A0A8T0P0L7"/>
<evidence type="ECO:0000313" key="1">
    <source>
        <dbReference type="EMBL" id="KAG2552916.1"/>
    </source>
</evidence>
<protein>
    <submittedName>
        <fullName evidence="1">Uncharacterized protein</fullName>
    </submittedName>
</protein>
<keyword evidence="2" id="KW-1185">Reference proteome</keyword>
<accession>A0A8T0P0L7</accession>
<dbReference type="EMBL" id="CM029053">
    <property type="protein sequence ID" value="KAG2552916.1"/>
    <property type="molecule type" value="Genomic_DNA"/>
</dbReference>